<sequence>MQNVNKILIVEDEEQLLRMLQSTLVQAGYEVATAKNGMGALEQLIKGEFGVVLLDLGLPDMDGKEVIQEARAISSAPILVISARASEREKISALDLGANDYVGKPFDTGELLARIRVALRPPRRCKSADATDTPKRGLVIDFDTRRAIIDGQPVRLSRKETELLQLLADAGGSIVPHDEIIQAIWGRSGEADYMNLRVLAWQVRQKIEPDQSAPRFLIAEAGQGYRLKCE</sequence>
<keyword evidence="2" id="KW-0597">Phosphoprotein</keyword>
<protein>
    <submittedName>
        <fullName evidence="6">Response regulator transcription factor</fullName>
    </submittedName>
</protein>
<feature type="modified residue" description="4-aspartylphosphate" evidence="2">
    <location>
        <position position="55"/>
    </location>
</feature>
<dbReference type="InterPro" id="IPR001867">
    <property type="entry name" value="OmpR/PhoB-type_DNA-bd"/>
</dbReference>
<evidence type="ECO:0000259" key="5">
    <source>
        <dbReference type="PROSITE" id="PS51755"/>
    </source>
</evidence>
<reference evidence="6" key="1">
    <citation type="submission" date="2021-04" db="EMBL/GenBank/DDBJ databases">
        <title>The complete genome sequence of Caulobacter sp. S6.</title>
        <authorList>
            <person name="Tang Y."/>
            <person name="Ouyang W."/>
            <person name="Liu Q."/>
            <person name="Huang B."/>
            <person name="Guo Z."/>
            <person name="Lei P."/>
        </authorList>
    </citation>
    <scope>NUCLEOTIDE SEQUENCE</scope>
    <source>
        <strain evidence="6">S6</strain>
    </source>
</reference>
<dbReference type="Gene3D" id="6.10.250.690">
    <property type="match status" value="1"/>
</dbReference>
<dbReference type="Pfam" id="PF00072">
    <property type="entry name" value="Response_reg"/>
    <property type="match status" value="1"/>
</dbReference>
<organism evidence="6 7">
    <name type="scientific">Phenylobacterium montanum</name>
    <dbReference type="NCBI Taxonomy" id="2823693"/>
    <lineage>
        <taxon>Bacteria</taxon>
        <taxon>Pseudomonadati</taxon>
        <taxon>Pseudomonadota</taxon>
        <taxon>Alphaproteobacteria</taxon>
        <taxon>Caulobacterales</taxon>
        <taxon>Caulobacteraceae</taxon>
        <taxon>Phenylobacterium</taxon>
    </lineage>
</organism>
<dbReference type="Proteomes" id="UP000676409">
    <property type="component" value="Chromosome"/>
</dbReference>
<keyword evidence="7" id="KW-1185">Reference proteome</keyword>
<feature type="domain" description="OmpR/PhoB-type" evidence="5">
    <location>
        <begin position="128"/>
        <end position="229"/>
    </location>
</feature>
<dbReference type="PANTHER" id="PTHR48111:SF50">
    <property type="entry name" value="KDP OPERON TRANSCRIPTIONAL REGULATORY PROTEIN KDPE"/>
    <property type="match status" value="1"/>
</dbReference>
<dbReference type="RefSeq" id="WP_211938645.1">
    <property type="nucleotide sequence ID" value="NZ_CP073078.1"/>
</dbReference>
<dbReference type="PANTHER" id="PTHR48111">
    <property type="entry name" value="REGULATOR OF RPOS"/>
    <property type="match status" value="1"/>
</dbReference>
<evidence type="ECO:0000259" key="4">
    <source>
        <dbReference type="PROSITE" id="PS50110"/>
    </source>
</evidence>
<dbReference type="GO" id="GO:0032993">
    <property type="term" value="C:protein-DNA complex"/>
    <property type="evidence" value="ECO:0007669"/>
    <property type="project" value="TreeGrafter"/>
</dbReference>
<dbReference type="GO" id="GO:0000156">
    <property type="term" value="F:phosphorelay response regulator activity"/>
    <property type="evidence" value="ECO:0007669"/>
    <property type="project" value="TreeGrafter"/>
</dbReference>
<dbReference type="PROSITE" id="PS51755">
    <property type="entry name" value="OMPR_PHOB"/>
    <property type="match status" value="1"/>
</dbReference>
<dbReference type="Gene3D" id="3.40.50.2300">
    <property type="match status" value="1"/>
</dbReference>
<dbReference type="InterPro" id="IPR011006">
    <property type="entry name" value="CheY-like_superfamily"/>
</dbReference>
<evidence type="ECO:0000256" key="3">
    <source>
        <dbReference type="PROSITE-ProRule" id="PRU01091"/>
    </source>
</evidence>
<dbReference type="Gene3D" id="1.10.10.10">
    <property type="entry name" value="Winged helix-like DNA-binding domain superfamily/Winged helix DNA-binding domain"/>
    <property type="match status" value="1"/>
</dbReference>
<dbReference type="CDD" id="cd00383">
    <property type="entry name" value="trans_reg_C"/>
    <property type="match status" value="1"/>
</dbReference>
<dbReference type="GO" id="GO:0005829">
    <property type="term" value="C:cytosol"/>
    <property type="evidence" value="ECO:0007669"/>
    <property type="project" value="TreeGrafter"/>
</dbReference>
<evidence type="ECO:0000256" key="1">
    <source>
        <dbReference type="ARBA" id="ARBA00023125"/>
    </source>
</evidence>
<name>A0A975G012_9CAUL</name>
<dbReference type="GO" id="GO:0006355">
    <property type="term" value="P:regulation of DNA-templated transcription"/>
    <property type="evidence" value="ECO:0007669"/>
    <property type="project" value="InterPro"/>
</dbReference>
<evidence type="ECO:0000313" key="6">
    <source>
        <dbReference type="EMBL" id="QUD88595.1"/>
    </source>
</evidence>
<dbReference type="GO" id="GO:0000976">
    <property type="term" value="F:transcription cis-regulatory region binding"/>
    <property type="evidence" value="ECO:0007669"/>
    <property type="project" value="TreeGrafter"/>
</dbReference>
<feature type="DNA-binding region" description="OmpR/PhoB-type" evidence="3">
    <location>
        <begin position="128"/>
        <end position="229"/>
    </location>
</feature>
<dbReference type="EMBL" id="CP073078">
    <property type="protein sequence ID" value="QUD88595.1"/>
    <property type="molecule type" value="Genomic_DNA"/>
</dbReference>
<dbReference type="AlphaFoldDB" id="A0A975G012"/>
<keyword evidence="1 3" id="KW-0238">DNA-binding</keyword>
<dbReference type="InterPro" id="IPR001789">
    <property type="entry name" value="Sig_transdc_resp-reg_receiver"/>
</dbReference>
<dbReference type="SUPFAM" id="SSF52172">
    <property type="entry name" value="CheY-like"/>
    <property type="match status" value="1"/>
</dbReference>
<evidence type="ECO:0000256" key="2">
    <source>
        <dbReference type="PROSITE-ProRule" id="PRU00169"/>
    </source>
</evidence>
<dbReference type="KEGG" id="caul:KCG34_01500"/>
<proteinExistence type="predicted"/>
<dbReference type="PROSITE" id="PS50110">
    <property type="entry name" value="RESPONSE_REGULATORY"/>
    <property type="match status" value="1"/>
</dbReference>
<feature type="domain" description="Response regulatory" evidence="4">
    <location>
        <begin position="6"/>
        <end position="119"/>
    </location>
</feature>
<accession>A0A975G012</accession>
<dbReference type="InterPro" id="IPR039420">
    <property type="entry name" value="WalR-like"/>
</dbReference>
<dbReference type="SMART" id="SM00448">
    <property type="entry name" value="REC"/>
    <property type="match status" value="1"/>
</dbReference>
<gene>
    <name evidence="6" type="ORF">KCG34_01500</name>
</gene>
<dbReference type="SMART" id="SM00862">
    <property type="entry name" value="Trans_reg_C"/>
    <property type="match status" value="1"/>
</dbReference>
<evidence type="ECO:0000313" key="7">
    <source>
        <dbReference type="Proteomes" id="UP000676409"/>
    </source>
</evidence>
<dbReference type="InterPro" id="IPR036388">
    <property type="entry name" value="WH-like_DNA-bd_sf"/>
</dbReference>
<dbReference type="Pfam" id="PF00486">
    <property type="entry name" value="Trans_reg_C"/>
    <property type="match status" value="1"/>
</dbReference>